<name>A0ABR6CFN2_9HYPH</name>
<dbReference type="EMBL" id="JACJHZ010000041">
    <property type="protein sequence ID" value="MBA9023853.1"/>
    <property type="molecule type" value="Genomic_DNA"/>
</dbReference>
<dbReference type="Proteomes" id="UP000587524">
    <property type="component" value="Unassembled WGS sequence"/>
</dbReference>
<evidence type="ECO:0000313" key="2">
    <source>
        <dbReference type="Proteomes" id="UP000587524"/>
    </source>
</evidence>
<reference evidence="1 2" key="1">
    <citation type="submission" date="2020-08" db="EMBL/GenBank/DDBJ databases">
        <title>Genomic Encyclopedia of Type Strains, Phase IV (KMG-IV): sequencing the most valuable type-strain genomes for metagenomic binning, comparative biology and taxonomic classification.</title>
        <authorList>
            <person name="Goeker M."/>
        </authorList>
    </citation>
    <scope>NUCLEOTIDE SEQUENCE [LARGE SCALE GENOMIC DNA]</scope>
    <source>
        <strain evidence="1 2">DSM 17455</strain>
    </source>
</reference>
<comment type="caution">
    <text evidence="1">The sequence shown here is derived from an EMBL/GenBank/DDBJ whole genome shotgun (WGS) entry which is preliminary data.</text>
</comment>
<organism evidence="1 2">
    <name type="scientific">Aminobacter ciceronei</name>
    <dbReference type="NCBI Taxonomy" id="150723"/>
    <lineage>
        <taxon>Bacteria</taxon>
        <taxon>Pseudomonadati</taxon>
        <taxon>Pseudomonadota</taxon>
        <taxon>Alphaproteobacteria</taxon>
        <taxon>Hyphomicrobiales</taxon>
        <taxon>Phyllobacteriaceae</taxon>
        <taxon>Aminobacter</taxon>
    </lineage>
</organism>
<protein>
    <submittedName>
        <fullName evidence="1">Uncharacterized protein</fullName>
    </submittedName>
</protein>
<accession>A0ABR6CFN2</accession>
<evidence type="ECO:0000313" key="1">
    <source>
        <dbReference type="EMBL" id="MBA9023853.1"/>
    </source>
</evidence>
<gene>
    <name evidence="1" type="ORF">HNQ97_005885</name>
</gene>
<dbReference type="RefSeq" id="WP_182575847.1">
    <property type="nucleotide sequence ID" value="NZ_JACJHY010000041.1"/>
</dbReference>
<keyword evidence="2" id="KW-1185">Reference proteome</keyword>
<sequence>MTIKDKIALVINLSGHPKRSDLQLSGPAGGQVDVEHFGIVKMWHEAKPID</sequence>
<proteinExistence type="predicted"/>